<dbReference type="InterPro" id="IPR006597">
    <property type="entry name" value="Sel1-like"/>
</dbReference>
<dbReference type="Proteomes" id="UP000242313">
    <property type="component" value="Unassembled WGS sequence"/>
</dbReference>
<name>A0A2A3MLM7_9PSED</name>
<protein>
    <recommendedName>
        <fullName evidence="4">Sel1 repeat family protein</fullName>
    </recommendedName>
</protein>
<evidence type="ECO:0000313" key="3">
    <source>
        <dbReference type="Proteomes" id="UP000242313"/>
    </source>
</evidence>
<dbReference type="InterPro" id="IPR011990">
    <property type="entry name" value="TPR-like_helical_dom_sf"/>
</dbReference>
<dbReference type="SUPFAM" id="SSF81901">
    <property type="entry name" value="HCP-like"/>
    <property type="match status" value="2"/>
</dbReference>
<evidence type="ECO:0000256" key="1">
    <source>
        <dbReference type="SAM" id="MobiDB-lite"/>
    </source>
</evidence>
<dbReference type="SMART" id="SM00671">
    <property type="entry name" value="SEL1"/>
    <property type="match status" value="5"/>
</dbReference>
<dbReference type="PANTHER" id="PTHR11102">
    <property type="entry name" value="SEL-1-LIKE PROTEIN"/>
    <property type="match status" value="1"/>
</dbReference>
<dbReference type="RefSeq" id="WP_096003650.1">
    <property type="nucleotide sequence ID" value="NZ_NTMR01000003.1"/>
</dbReference>
<dbReference type="Gene3D" id="1.25.40.10">
    <property type="entry name" value="Tetratricopeptide repeat domain"/>
    <property type="match status" value="2"/>
</dbReference>
<evidence type="ECO:0000313" key="2">
    <source>
        <dbReference type="EMBL" id="PBK05708.1"/>
    </source>
</evidence>
<dbReference type="PROSITE" id="PS51257">
    <property type="entry name" value="PROKAR_LIPOPROTEIN"/>
    <property type="match status" value="1"/>
</dbReference>
<evidence type="ECO:0008006" key="4">
    <source>
        <dbReference type="Google" id="ProtNLM"/>
    </source>
</evidence>
<dbReference type="PANTHER" id="PTHR11102:SF160">
    <property type="entry name" value="ERAD-ASSOCIATED E3 UBIQUITIN-PROTEIN LIGASE COMPONENT HRD3"/>
    <property type="match status" value="1"/>
</dbReference>
<organism evidence="2 3">
    <name type="scientific">Pseudomonas abyssi</name>
    <dbReference type="NCBI Taxonomy" id="170540"/>
    <lineage>
        <taxon>Bacteria</taxon>
        <taxon>Pseudomonadati</taxon>
        <taxon>Pseudomonadota</taxon>
        <taxon>Gammaproteobacteria</taxon>
        <taxon>Pseudomonadales</taxon>
        <taxon>Pseudomonadaceae</taxon>
        <taxon>Pseudomonas</taxon>
    </lineage>
</organism>
<dbReference type="EMBL" id="NTMR01000003">
    <property type="protein sequence ID" value="PBK05708.1"/>
    <property type="molecule type" value="Genomic_DNA"/>
</dbReference>
<keyword evidence="3" id="KW-1185">Reference proteome</keyword>
<proteinExistence type="predicted"/>
<dbReference type="InterPro" id="IPR050767">
    <property type="entry name" value="Sel1_AlgK"/>
</dbReference>
<reference evidence="2 3" key="1">
    <citation type="submission" date="2017-09" db="EMBL/GenBank/DDBJ databases">
        <title>Pseudomonas abyssi sp. nov. isolated from Abyssopelagic Water.</title>
        <authorList>
            <person name="Wei Y."/>
        </authorList>
    </citation>
    <scope>NUCLEOTIDE SEQUENCE [LARGE SCALE GENOMIC DNA]</scope>
    <source>
        <strain evidence="2 3">MT5</strain>
    </source>
</reference>
<comment type="caution">
    <text evidence="2">The sequence shown here is derived from an EMBL/GenBank/DDBJ whole genome shotgun (WGS) entry which is preliminary data.</text>
</comment>
<feature type="compositionally biased region" description="Low complexity" evidence="1">
    <location>
        <begin position="153"/>
        <end position="166"/>
    </location>
</feature>
<gene>
    <name evidence="2" type="ORF">CNQ84_04215</name>
</gene>
<accession>A0A2A3MLM7</accession>
<dbReference type="AlphaFoldDB" id="A0A2A3MLM7"/>
<feature type="region of interest" description="Disordered" evidence="1">
    <location>
        <begin position="149"/>
        <end position="174"/>
    </location>
</feature>
<dbReference type="Pfam" id="PF08238">
    <property type="entry name" value="Sel1"/>
    <property type="match status" value="5"/>
</dbReference>
<sequence>MMRIHTTVLLVLAIALGGCQTLSDRNNVLSRSGEAIKTQAQKLADLAANMTGDPQAEARHAEVEALFDQAYIDPLTRYLNNHTDDPDYRDYLPVVRAERDSRCRAIAYRYNSQPATRDSLQRLEAGYAFSCPEVVNEFAKRVPASAASDEHTAAAGSPAARSPGASNTGNTAQTGSSAQAQECYLLFAIKNYQQAESICRTAANAGDAKARHHLATISNSNGNQTEALRWARLAADQGQANGQLLLAELLKPQAPEEAFGWLQKAAAQQLPEAHYQLAQAYQQGQGTAADPGRAESQLRQAAAAGYLPAMLALGIDKNGTAAGRYWLEQAAERGSAEAQYRLGLDYLRGTGGPEDPQTAYVWLSLSLVNGEQRGKRYLEQLSGQLDGTQLAAARNQIQRRLNSR</sequence>